<gene>
    <name evidence="12" type="ORF">BT63DRAFT_419649</name>
</gene>
<dbReference type="InterPro" id="IPR026872">
    <property type="entry name" value="FTB"/>
</dbReference>
<dbReference type="PANTHER" id="PTHR11774">
    <property type="entry name" value="GERANYLGERANYL TRANSFERASE TYPE BETA SUBUNIT"/>
    <property type="match status" value="1"/>
</dbReference>
<dbReference type="GO" id="GO:0005965">
    <property type="term" value="C:protein farnesyltransferase complex"/>
    <property type="evidence" value="ECO:0007669"/>
    <property type="project" value="UniProtKB-UniRule"/>
</dbReference>
<evidence type="ECO:0000313" key="13">
    <source>
        <dbReference type="Proteomes" id="UP000799302"/>
    </source>
</evidence>
<comment type="similarity">
    <text evidence="1 9">Belongs to the protein prenyltransferase subunit beta family.</text>
</comment>
<dbReference type="EC" id="2.5.1.58" evidence="2 9"/>
<feature type="domain" description="Prenyltransferase alpha-alpha toroid" evidence="11">
    <location>
        <begin position="99"/>
        <end position="467"/>
    </location>
</feature>
<dbReference type="CDD" id="cd02893">
    <property type="entry name" value="FTase"/>
    <property type="match status" value="1"/>
</dbReference>
<name>A0A6A6UPY7_9PEZI</name>
<dbReference type="Pfam" id="PF00432">
    <property type="entry name" value="Prenyltrans"/>
    <property type="match status" value="1"/>
</dbReference>
<dbReference type="SUPFAM" id="SSF48239">
    <property type="entry name" value="Terpenoid cyclases/Protein prenyltransferases"/>
    <property type="match status" value="1"/>
</dbReference>
<dbReference type="InterPro" id="IPR045089">
    <property type="entry name" value="PGGT1B-like"/>
</dbReference>
<comment type="cofactor">
    <cofactor evidence="9">
        <name>Zn(2+)</name>
        <dbReference type="ChEBI" id="CHEBI:29105"/>
    </cofactor>
    <text evidence="9">Binds 1 zinc ion per subunit.</text>
</comment>
<feature type="compositionally biased region" description="Low complexity" evidence="10">
    <location>
        <begin position="1"/>
        <end position="18"/>
    </location>
</feature>
<dbReference type="InterPro" id="IPR001330">
    <property type="entry name" value="Prenyltrans"/>
</dbReference>
<dbReference type="EMBL" id="MU004230">
    <property type="protein sequence ID" value="KAF2674355.1"/>
    <property type="molecule type" value="Genomic_DNA"/>
</dbReference>
<dbReference type="GO" id="GO:0097354">
    <property type="term" value="P:prenylation"/>
    <property type="evidence" value="ECO:0007669"/>
    <property type="project" value="UniProtKB-UniRule"/>
</dbReference>
<evidence type="ECO:0000256" key="3">
    <source>
        <dbReference type="ARBA" id="ARBA00015798"/>
    </source>
</evidence>
<accession>A0A6A6UPY7</accession>
<comment type="function">
    <text evidence="9">Catalyzes the transfer of a farnesyl moiety from farnesyl diphosphate to a cysteine at the fourth position from the C-terminus of several proteins. The beta subunit is responsible for peptide-binding.</text>
</comment>
<dbReference type="InterPro" id="IPR008930">
    <property type="entry name" value="Terpenoid_cyclase/PrenylTrfase"/>
</dbReference>
<keyword evidence="5 9" id="KW-0808">Transferase</keyword>
<evidence type="ECO:0000256" key="2">
    <source>
        <dbReference type="ARBA" id="ARBA00012702"/>
    </source>
</evidence>
<organism evidence="12 13">
    <name type="scientific">Microthyrium microscopicum</name>
    <dbReference type="NCBI Taxonomy" id="703497"/>
    <lineage>
        <taxon>Eukaryota</taxon>
        <taxon>Fungi</taxon>
        <taxon>Dikarya</taxon>
        <taxon>Ascomycota</taxon>
        <taxon>Pezizomycotina</taxon>
        <taxon>Dothideomycetes</taxon>
        <taxon>Dothideomycetes incertae sedis</taxon>
        <taxon>Microthyriales</taxon>
        <taxon>Microthyriaceae</taxon>
        <taxon>Microthyrium</taxon>
    </lineage>
</organism>
<protein>
    <recommendedName>
        <fullName evidence="3 9">Protein farnesyltransferase subunit beta</fullName>
        <shortName evidence="9">FTase-beta</shortName>
        <ecNumber evidence="2 9">2.5.1.58</ecNumber>
    </recommendedName>
</protein>
<keyword evidence="13" id="KW-1185">Reference proteome</keyword>
<evidence type="ECO:0000256" key="1">
    <source>
        <dbReference type="ARBA" id="ARBA00010497"/>
    </source>
</evidence>
<keyword evidence="6 9" id="KW-0479">Metal-binding</keyword>
<comment type="catalytic activity">
    <reaction evidence="9">
        <text>L-cysteinyl-[protein] + (2E,6E)-farnesyl diphosphate = S-(2E,6E)-farnesyl-L-cysteinyl-[protein] + diphosphate</text>
        <dbReference type="Rhea" id="RHEA:13345"/>
        <dbReference type="Rhea" id="RHEA-COMP:10131"/>
        <dbReference type="Rhea" id="RHEA-COMP:11535"/>
        <dbReference type="ChEBI" id="CHEBI:29950"/>
        <dbReference type="ChEBI" id="CHEBI:33019"/>
        <dbReference type="ChEBI" id="CHEBI:86019"/>
        <dbReference type="ChEBI" id="CHEBI:175763"/>
    </reaction>
</comment>
<evidence type="ECO:0000256" key="6">
    <source>
        <dbReference type="ARBA" id="ARBA00022723"/>
    </source>
</evidence>
<reference evidence="12" key="1">
    <citation type="journal article" date="2020" name="Stud. Mycol.">
        <title>101 Dothideomycetes genomes: a test case for predicting lifestyles and emergence of pathogens.</title>
        <authorList>
            <person name="Haridas S."/>
            <person name="Albert R."/>
            <person name="Binder M."/>
            <person name="Bloem J."/>
            <person name="Labutti K."/>
            <person name="Salamov A."/>
            <person name="Andreopoulos B."/>
            <person name="Baker S."/>
            <person name="Barry K."/>
            <person name="Bills G."/>
            <person name="Bluhm B."/>
            <person name="Cannon C."/>
            <person name="Castanera R."/>
            <person name="Culley D."/>
            <person name="Daum C."/>
            <person name="Ezra D."/>
            <person name="Gonzalez J."/>
            <person name="Henrissat B."/>
            <person name="Kuo A."/>
            <person name="Liang C."/>
            <person name="Lipzen A."/>
            <person name="Lutzoni F."/>
            <person name="Magnuson J."/>
            <person name="Mondo S."/>
            <person name="Nolan M."/>
            <person name="Ohm R."/>
            <person name="Pangilinan J."/>
            <person name="Park H.-J."/>
            <person name="Ramirez L."/>
            <person name="Alfaro M."/>
            <person name="Sun H."/>
            <person name="Tritt A."/>
            <person name="Yoshinaga Y."/>
            <person name="Zwiers L.-H."/>
            <person name="Turgeon B."/>
            <person name="Goodwin S."/>
            <person name="Spatafora J."/>
            <person name="Crous P."/>
            <person name="Grigoriev I."/>
        </authorList>
    </citation>
    <scope>NUCLEOTIDE SEQUENCE</scope>
    <source>
        <strain evidence="12">CBS 115976</strain>
    </source>
</reference>
<dbReference type="PANTHER" id="PTHR11774:SF6">
    <property type="entry name" value="PROTEIN FARNESYLTRANSFERASE SUBUNIT BETA"/>
    <property type="match status" value="1"/>
</dbReference>
<keyword evidence="8 9" id="KW-0862">Zinc</keyword>
<evidence type="ECO:0000313" key="12">
    <source>
        <dbReference type="EMBL" id="KAF2674355.1"/>
    </source>
</evidence>
<dbReference type="GO" id="GO:0004660">
    <property type="term" value="F:protein farnesyltransferase activity"/>
    <property type="evidence" value="ECO:0007669"/>
    <property type="project" value="UniProtKB-UniRule"/>
</dbReference>
<keyword evidence="4 9" id="KW-0637">Prenyltransferase</keyword>
<feature type="compositionally biased region" description="Polar residues" evidence="10">
    <location>
        <begin position="21"/>
        <end position="30"/>
    </location>
</feature>
<evidence type="ECO:0000256" key="7">
    <source>
        <dbReference type="ARBA" id="ARBA00022737"/>
    </source>
</evidence>
<dbReference type="GO" id="GO:0008270">
    <property type="term" value="F:zinc ion binding"/>
    <property type="evidence" value="ECO:0007669"/>
    <property type="project" value="UniProtKB-UniRule"/>
</dbReference>
<feature type="region of interest" description="Disordered" evidence="10">
    <location>
        <begin position="1"/>
        <end position="41"/>
    </location>
</feature>
<evidence type="ECO:0000259" key="11">
    <source>
        <dbReference type="Pfam" id="PF00432"/>
    </source>
</evidence>
<evidence type="ECO:0000256" key="8">
    <source>
        <dbReference type="ARBA" id="ARBA00022833"/>
    </source>
</evidence>
<evidence type="ECO:0000256" key="5">
    <source>
        <dbReference type="ARBA" id="ARBA00022679"/>
    </source>
</evidence>
<dbReference type="AlphaFoldDB" id="A0A6A6UPY7"/>
<comment type="subunit">
    <text evidence="9">Heterodimer of an alpha and a beta subunit.</text>
</comment>
<dbReference type="Gene3D" id="1.50.10.20">
    <property type="match status" value="1"/>
</dbReference>
<evidence type="ECO:0000256" key="9">
    <source>
        <dbReference type="RuleBase" id="RU365056"/>
    </source>
</evidence>
<evidence type="ECO:0000256" key="10">
    <source>
        <dbReference type="SAM" id="MobiDB-lite"/>
    </source>
</evidence>
<dbReference type="FunFam" id="1.50.10.20:FF:000014">
    <property type="entry name" value="Protein farnesyltransferase subunit beta"/>
    <property type="match status" value="1"/>
</dbReference>
<dbReference type="OrthoDB" id="10261146at2759"/>
<proteinExistence type="inferred from homology"/>
<keyword evidence="7" id="KW-0677">Repeat</keyword>
<sequence>MQSSTPSSSYPASTTSLPFRSGTSITSNRISGEDEDPTDTTMTVPAVSSIFLDLPLIKDSHLETTSSEAQDETVKECLPFLTLQNFEPENLTEEGLPRLQRAKHIKFLKTSIEMTYPKGFTPMDSSRPWTVYWSLVGLHMLGEDPSQWRDRVIATAQQVQNPDGGFGGGAGQLAHSATSYAIILALVTVGGKEALDAVDRKNMWHWLGRMKQKDGGFTVCAGGEEDIRGAYCSMTLIALLNLPLELPPDSPARVNGNETFLTGLPEWIQRCQTYEGGIAGLPDSEAHGAYAFCALACLSIIGPPAKMIPKYLDVPSLIHCLSSLQHAPETGFAGRTNKLVDGCYSHWVGGCWSLLSAALGLVTTDLWSREGLARYILCCCQGDRGGLRDKPSKHPDAYHTNYCLAGLSAAQYVAEYVVPEGENSSETLDDELAGIVALTAPFQWRIERESEGPWSEEVKVMPVHPVFVVPVNRVKECHDYFETKSGF</sequence>
<evidence type="ECO:0000256" key="4">
    <source>
        <dbReference type="ARBA" id="ARBA00022602"/>
    </source>
</evidence>
<dbReference type="Proteomes" id="UP000799302">
    <property type="component" value="Unassembled WGS sequence"/>
</dbReference>